<organism evidence="8 9">
    <name type="scientific">Sphingobacterium thalpophilum</name>
    <dbReference type="NCBI Taxonomy" id="259"/>
    <lineage>
        <taxon>Bacteria</taxon>
        <taxon>Pseudomonadati</taxon>
        <taxon>Bacteroidota</taxon>
        <taxon>Sphingobacteriia</taxon>
        <taxon>Sphingobacteriales</taxon>
        <taxon>Sphingobacteriaceae</taxon>
        <taxon>Sphingobacterium</taxon>
    </lineage>
</organism>
<reference evidence="8 9" key="1">
    <citation type="submission" date="2019-05" db="EMBL/GenBank/DDBJ databases">
        <authorList>
            <consortium name="Pathogen Informatics"/>
        </authorList>
    </citation>
    <scope>NUCLEOTIDE SEQUENCE [LARGE SCALE GENOMIC DNA]</scope>
    <source>
        <strain evidence="8 9">NCTC11429</strain>
    </source>
</reference>
<sequence>MVTLLQKSILLGLLLVIHLTTYALKLSVHDLKVEHLKSPLAIETPAPRFSWKLVSDEKNTLQSGYEIRVGQNRSSLLAGKDLVWNANVSGDQSVLVEYAGSPLQSKQIYYWQVRVKDNHGNRSAWSAPASFRMGIQANEWSAKWIKVAGKDSSARSPLFRKEFSLRKKVKSALVYATAKGLYEASLNGERVSDAYFAPGWTSYRHHLQYQVYDVTASVKSGANVLGVCLGDGWYKGRIGFAGQRTFYGDTRALLLQLEVEYTDGTKETIVTDESWTYAYGPILASDIYDGEIYDARMEIEGWNNIGFKQNDTWKAVETLDKGSEKLVAMSGPPVKKHERFKAIKIFKTPAGETVVDFGQNLVGWVMLKAQGPAGTKITLSHAEVLTKEGNFYTANLRSAKAQVSYVLKNGPEQFFEPHFTFQGFRYVRVEGFPGQLTPDDLTAVALYSDMETTGKFITSNSLINQLQHNIQWGQKGNFLDVPTDCPQRDERLGWTGDAQAFANTAAFNMDVMAFFTKWLKDLKADQLSDGRIPFVIPHVLGPNDAASAGWADVSTIIPWDMYVAYGDRRILETQYDSMKKWVDYISSVAKDDLWNSGFHFGDWLFYRPNDDNDGRAAVTDKYLIAQTFYAHSTQLLINAAQVLGKVDDATRYSALLEKIKAAFIKEYMTPSGRLVSSTQTAYVLALQFDMLPETLRQACADRLVANIRDYGTHLTTGFLGTPYLCHVLSRFGHDQVAYDLLMQESYPSWLYPVKMGATTIWERWDGIKPDGSFQTPDMNSYNHYAYGAIGDWMYRTIGGINSRADAPGYKSMVIAPRPGGKLTSATTELETAYGTVKTSWIMENAILKLHVTIPPNTRASIVLPDKTEEIGSGSYYFECPLLGNKHRSKER</sequence>
<dbReference type="SUPFAM" id="SSF48208">
    <property type="entry name" value="Six-hairpin glycosidases"/>
    <property type="match status" value="1"/>
</dbReference>
<feature type="domain" description="Alpha-L-rhamnosidase C-terminal" evidence="7">
    <location>
        <begin position="800"/>
        <end position="873"/>
    </location>
</feature>
<dbReference type="Pfam" id="PF05592">
    <property type="entry name" value="Bac_rhamnosid"/>
    <property type="match status" value="1"/>
</dbReference>
<evidence type="ECO:0000256" key="3">
    <source>
        <dbReference type="ARBA" id="ARBA00022801"/>
    </source>
</evidence>
<dbReference type="InterPro" id="IPR013783">
    <property type="entry name" value="Ig-like_fold"/>
</dbReference>
<proteinExistence type="predicted"/>
<evidence type="ECO:0000256" key="1">
    <source>
        <dbReference type="ARBA" id="ARBA00001445"/>
    </source>
</evidence>
<dbReference type="Pfam" id="PF08531">
    <property type="entry name" value="Bac_rhamnosid_N"/>
    <property type="match status" value="1"/>
</dbReference>
<evidence type="ECO:0000313" key="9">
    <source>
        <dbReference type="Proteomes" id="UP000308196"/>
    </source>
</evidence>
<dbReference type="InterPro" id="IPR008902">
    <property type="entry name" value="Rhamnosid_concanavalin"/>
</dbReference>
<dbReference type="EC" id="3.2.1.40" evidence="2"/>
<name>A0A4U9V8D1_9SPHI</name>
<dbReference type="PANTHER" id="PTHR33307:SF6">
    <property type="entry name" value="ALPHA-RHAMNOSIDASE (EUROFUNG)-RELATED"/>
    <property type="match status" value="1"/>
</dbReference>
<dbReference type="InterPro" id="IPR012341">
    <property type="entry name" value="6hp_glycosidase-like_sf"/>
</dbReference>
<dbReference type="EMBL" id="LR590484">
    <property type="protein sequence ID" value="VTR42975.1"/>
    <property type="molecule type" value="Genomic_DNA"/>
</dbReference>
<dbReference type="PANTHER" id="PTHR33307">
    <property type="entry name" value="ALPHA-RHAMNOSIDASE (EUROFUNG)"/>
    <property type="match status" value="1"/>
</dbReference>
<dbReference type="GeneID" id="78463480"/>
<dbReference type="Gene3D" id="2.60.40.10">
    <property type="entry name" value="Immunoglobulins"/>
    <property type="match status" value="1"/>
</dbReference>
<dbReference type="InterPro" id="IPR008928">
    <property type="entry name" value="6-hairpin_glycosidase_sf"/>
</dbReference>
<dbReference type="InterPro" id="IPR013737">
    <property type="entry name" value="Bac_rhamnosid_N"/>
</dbReference>
<accession>A0A4U9V8D1</accession>
<gene>
    <name evidence="8" type="ORF">NCTC11429_02779</name>
</gene>
<evidence type="ECO:0000313" key="8">
    <source>
        <dbReference type="EMBL" id="VTR42975.1"/>
    </source>
</evidence>
<dbReference type="GO" id="GO:0005975">
    <property type="term" value="P:carbohydrate metabolic process"/>
    <property type="evidence" value="ECO:0007669"/>
    <property type="project" value="InterPro"/>
</dbReference>
<evidence type="ECO:0000259" key="6">
    <source>
        <dbReference type="Pfam" id="PF17389"/>
    </source>
</evidence>
<dbReference type="InterPro" id="IPR016007">
    <property type="entry name" value="Alpha_rhamnosid"/>
</dbReference>
<dbReference type="RefSeq" id="WP_037534522.1">
    <property type="nucleotide sequence ID" value="NZ_LR590484.1"/>
</dbReference>
<dbReference type="Pfam" id="PF25788">
    <property type="entry name" value="Ig_Rha78A_N"/>
    <property type="match status" value="1"/>
</dbReference>
<dbReference type="Pfam" id="PF17390">
    <property type="entry name" value="Bac_rhamnosid_C"/>
    <property type="match status" value="1"/>
</dbReference>
<feature type="domain" description="Alpha-L-rhamnosidase six-hairpin glycosidase" evidence="6">
    <location>
        <begin position="452"/>
        <end position="797"/>
    </location>
</feature>
<dbReference type="GO" id="GO:0030596">
    <property type="term" value="F:alpha-L-rhamnosidase activity"/>
    <property type="evidence" value="ECO:0007669"/>
    <property type="project" value="UniProtKB-EC"/>
</dbReference>
<dbReference type="Gene3D" id="2.60.420.10">
    <property type="entry name" value="Maltose phosphorylase, domain 3"/>
    <property type="match status" value="1"/>
</dbReference>
<dbReference type="InterPro" id="IPR035396">
    <property type="entry name" value="Bac_rhamnosid6H"/>
</dbReference>
<evidence type="ECO:0000259" key="5">
    <source>
        <dbReference type="Pfam" id="PF08531"/>
    </source>
</evidence>
<dbReference type="InterPro" id="IPR035398">
    <property type="entry name" value="Bac_rhamnosid_C"/>
</dbReference>
<feature type="domain" description="Alpha-L-rhamnosidase concanavalin-like" evidence="4">
    <location>
        <begin position="347"/>
        <end position="447"/>
    </location>
</feature>
<dbReference type="AlphaFoldDB" id="A0A4U9V8D1"/>
<keyword evidence="3" id="KW-0378">Hydrolase</keyword>
<dbReference type="KEGG" id="stha:NCTC11429_02779"/>
<dbReference type="STRING" id="1123265.GCA_000686625_02050"/>
<evidence type="ECO:0000259" key="4">
    <source>
        <dbReference type="Pfam" id="PF05592"/>
    </source>
</evidence>
<dbReference type="PIRSF" id="PIRSF010631">
    <property type="entry name" value="A-rhamnsds"/>
    <property type="match status" value="1"/>
</dbReference>
<evidence type="ECO:0000256" key="2">
    <source>
        <dbReference type="ARBA" id="ARBA00012652"/>
    </source>
</evidence>
<evidence type="ECO:0000259" key="7">
    <source>
        <dbReference type="Pfam" id="PF17390"/>
    </source>
</evidence>
<feature type="domain" description="Bacterial alpha-L-rhamnosidase N-terminal" evidence="5">
    <location>
        <begin position="167"/>
        <end position="338"/>
    </location>
</feature>
<dbReference type="Gene3D" id="1.50.10.10">
    <property type="match status" value="1"/>
</dbReference>
<dbReference type="Gene3D" id="2.60.120.260">
    <property type="entry name" value="Galactose-binding domain-like"/>
    <property type="match status" value="2"/>
</dbReference>
<dbReference type="Proteomes" id="UP000308196">
    <property type="component" value="Chromosome"/>
</dbReference>
<dbReference type="Pfam" id="PF17389">
    <property type="entry name" value="Bac_rhamnosid6H"/>
    <property type="match status" value="1"/>
</dbReference>
<protein>
    <recommendedName>
        <fullName evidence="2">alpha-L-rhamnosidase</fullName>
        <ecNumber evidence="2">3.2.1.40</ecNumber>
    </recommendedName>
</protein>
<comment type="catalytic activity">
    <reaction evidence="1">
        <text>Hydrolysis of terminal non-reducing alpha-L-rhamnose residues in alpha-L-rhamnosides.</text>
        <dbReference type="EC" id="3.2.1.40"/>
    </reaction>
</comment>